<dbReference type="AlphaFoldDB" id="A0A6A5SMW7"/>
<accession>A0A6A5SMW7</accession>
<sequence>MIPAIDLRQWCGVCRQHVEPRRQEKSSITSSAKAEPRKTLMRRCIKLYLVSSGLMPAVTSIVQAAASQGW</sequence>
<protein>
    <submittedName>
        <fullName evidence="2">Uncharacterized protein</fullName>
    </submittedName>
</protein>
<keyword evidence="1" id="KW-0472">Membrane</keyword>
<reference evidence="2" key="1">
    <citation type="journal article" date="2020" name="Stud. Mycol.">
        <title>101 Dothideomycetes genomes: a test case for predicting lifestyles and emergence of pathogens.</title>
        <authorList>
            <person name="Haridas S."/>
            <person name="Albert R."/>
            <person name="Binder M."/>
            <person name="Bloem J."/>
            <person name="Labutti K."/>
            <person name="Salamov A."/>
            <person name="Andreopoulos B."/>
            <person name="Baker S."/>
            <person name="Barry K."/>
            <person name="Bills G."/>
            <person name="Bluhm B."/>
            <person name="Cannon C."/>
            <person name="Castanera R."/>
            <person name="Culley D."/>
            <person name="Daum C."/>
            <person name="Ezra D."/>
            <person name="Gonzalez J."/>
            <person name="Henrissat B."/>
            <person name="Kuo A."/>
            <person name="Liang C."/>
            <person name="Lipzen A."/>
            <person name="Lutzoni F."/>
            <person name="Magnuson J."/>
            <person name="Mondo S."/>
            <person name="Nolan M."/>
            <person name="Ohm R."/>
            <person name="Pangilinan J."/>
            <person name="Park H.-J."/>
            <person name="Ramirez L."/>
            <person name="Alfaro M."/>
            <person name="Sun H."/>
            <person name="Tritt A."/>
            <person name="Yoshinaga Y."/>
            <person name="Zwiers L.-H."/>
            <person name="Turgeon B."/>
            <person name="Goodwin S."/>
            <person name="Spatafora J."/>
            <person name="Crous P."/>
            <person name="Grigoriev I."/>
        </authorList>
    </citation>
    <scope>NUCLEOTIDE SEQUENCE</scope>
    <source>
        <strain evidence="2">CBS 161.51</strain>
    </source>
</reference>
<evidence type="ECO:0000313" key="3">
    <source>
        <dbReference type="Proteomes" id="UP000800038"/>
    </source>
</evidence>
<name>A0A6A5SMW7_9PLEO</name>
<evidence type="ECO:0000313" key="2">
    <source>
        <dbReference type="EMBL" id="KAF1938587.1"/>
    </source>
</evidence>
<organism evidence="2 3">
    <name type="scientific">Clathrospora elynae</name>
    <dbReference type="NCBI Taxonomy" id="706981"/>
    <lineage>
        <taxon>Eukaryota</taxon>
        <taxon>Fungi</taxon>
        <taxon>Dikarya</taxon>
        <taxon>Ascomycota</taxon>
        <taxon>Pezizomycotina</taxon>
        <taxon>Dothideomycetes</taxon>
        <taxon>Pleosporomycetidae</taxon>
        <taxon>Pleosporales</taxon>
        <taxon>Diademaceae</taxon>
        <taxon>Clathrospora</taxon>
    </lineage>
</organism>
<keyword evidence="1" id="KW-1133">Transmembrane helix</keyword>
<feature type="transmembrane region" description="Helical" evidence="1">
    <location>
        <begin position="47"/>
        <end position="66"/>
    </location>
</feature>
<dbReference type="Proteomes" id="UP000800038">
    <property type="component" value="Unassembled WGS sequence"/>
</dbReference>
<evidence type="ECO:0000256" key="1">
    <source>
        <dbReference type="SAM" id="Phobius"/>
    </source>
</evidence>
<keyword evidence="3" id="KW-1185">Reference proteome</keyword>
<proteinExistence type="predicted"/>
<keyword evidence="1" id="KW-0812">Transmembrane</keyword>
<gene>
    <name evidence="2" type="ORF">EJ02DRAFT_20195</name>
</gene>
<dbReference type="EMBL" id="ML976101">
    <property type="protein sequence ID" value="KAF1938587.1"/>
    <property type="molecule type" value="Genomic_DNA"/>
</dbReference>